<keyword evidence="4" id="KW-1185">Reference proteome</keyword>
<dbReference type="InterPro" id="IPR055128">
    <property type="entry name" value="HypF_C_2"/>
</dbReference>
<dbReference type="InterPro" id="IPR001792">
    <property type="entry name" value="Acylphosphatase-like_dom"/>
</dbReference>
<organism evidence="3 4">
    <name type="scientific">Persephonella atlantica</name>
    <dbReference type="NCBI Taxonomy" id="2699429"/>
    <lineage>
        <taxon>Bacteria</taxon>
        <taxon>Pseudomonadati</taxon>
        <taxon>Aquificota</taxon>
        <taxon>Aquificia</taxon>
        <taxon>Aquificales</taxon>
        <taxon>Hydrogenothermaceae</taxon>
        <taxon>Persephonella</taxon>
    </lineage>
</organism>
<dbReference type="InterPro" id="IPR017945">
    <property type="entry name" value="DHBP_synth_RibB-like_a/b_dom"/>
</dbReference>
<protein>
    <recommendedName>
        <fullName evidence="2">Acylphosphatase-like domain-containing protein</fullName>
    </recommendedName>
</protein>
<feature type="domain" description="Acylphosphatase-like" evidence="2">
    <location>
        <begin position="26"/>
        <end position="97"/>
    </location>
</feature>
<dbReference type="EMBL" id="JAACYA010000002">
    <property type="protein sequence ID" value="MBK3332944.1"/>
    <property type="molecule type" value="Genomic_DNA"/>
</dbReference>
<dbReference type="Pfam" id="PF22521">
    <property type="entry name" value="HypF_C_2"/>
    <property type="match status" value="1"/>
</dbReference>
<dbReference type="PANTHER" id="PTHR42959">
    <property type="entry name" value="CARBAMOYLTRANSFERASE"/>
    <property type="match status" value="1"/>
</dbReference>
<dbReference type="Gene3D" id="3.30.420.40">
    <property type="match status" value="1"/>
</dbReference>
<evidence type="ECO:0000313" key="4">
    <source>
        <dbReference type="Proteomes" id="UP000772812"/>
    </source>
</evidence>
<comment type="caution">
    <text evidence="3">The sequence shown here is derived from an EMBL/GenBank/DDBJ whole genome shotgun (WGS) entry which is preliminary data.</text>
</comment>
<evidence type="ECO:0000259" key="2">
    <source>
        <dbReference type="PROSITE" id="PS51160"/>
    </source>
</evidence>
<evidence type="ECO:0000313" key="3">
    <source>
        <dbReference type="EMBL" id="MBK3332944.1"/>
    </source>
</evidence>
<comment type="caution">
    <text evidence="1">Lacks conserved residue(s) required for the propagation of feature annotation.</text>
</comment>
<dbReference type="Proteomes" id="UP000772812">
    <property type="component" value="Unassembled WGS sequence"/>
</dbReference>
<gene>
    <name evidence="3" type="ORF">GWK41_07670</name>
</gene>
<dbReference type="Pfam" id="PF00708">
    <property type="entry name" value="Acylphosphatase"/>
    <property type="match status" value="1"/>
</dbReference>
<dbReference type="SUPFAM" id="SSF55821">
    <property type="entry name" value="YrdC/RibB"/>
    <property type="match status" value="1"/>
</dbReference>
<dbReference type="InterPro" id="IPR011125">
    <property type="entry name" value="Znf_HypF"/>
</dbReference>
<dbReference type="Pfam" id="PF07503">
    <property type="entry name" value="zf-HYPF"/>
    <property type="match status" value="2"/>
</dbReference>
<dbReference type="RefSeq" id="WP_200674345.1">
    <property type="nucleotide sequence ID" value="NZ_JAACYA010000002.1"/>
</dbReference>
<evidence type="ECO:0000256" key="1">
    <source>
        <dbReference type="PROSITE-ProRule" id="PRU00520"/>
    </source>
</evidence>
<proteinExistence type="predicted"/>
<sequence>MKTAEEIGLRITFEYLNGNDLILELIKQIADRHGIKGYVERKKDTVQIVISAPAEKIQFFSKELGEKMPYSLFMSDATTEAVEGISDYVLDKFEIRGEINILPQNTGICPSCLEELLSGSSRRYHFPFISCNYCGGHYSYLYEYPFEREKTVFKFFQMCPECEEEYKDKHSFRYKYPLTACHSCLTPIYLKKGENERYGFDSEKTVGAFNAASGVIKKGHLLKVYTPNGHKIVGLISRENVEKIRSTKGRKPLTVLFTGVKDLDRYLILSDLEMKALLSQEKPVLKVKPSDDFKEKSLLSDFEFIKVKLPDDPVLALLSFHLKNAGIDYILIENLTDDSSITDFELNADLPVINVQEETEVIVMDRHIIIEKGEKGLLPNIIKSKPTGNLSVAGDYAALDLGNGEYLIDRKEKLLSQLSSFVDSINQLSVLAGETVYVDVPYKEKKEFYSYQGAILSVMAEHRILEEPAVGLYFSHNNDSVIAVKSRTKPLTPLIRLRPVKIFEDFSQTVGWMLNQIEESSEEGRKLIRNFSQKYPHIIEKVSISGDNSYREISDITAVFNAVSIILELFPYDKPSFFEEPYIYLQDMAVNFKGRKGVRIDYILEEENGQFYLNWKKLLQSVISYKLAGAETDMVAFSVLEGFGDWLVSQVATIKSKLKIENTVISGNMFTDPVVTGKLLNFSSKEGKLFISRRLPVDRQNICLGGIFV</sequence>
<dbReference type="PANTHER" id="PTHR42959:SF1">
    <property type="entry name" value="CARBAMOYLTRANSFERASE HYPF"/>
    <property type="match status" value="1"/>
</dbReference>
<dbReference type="SUPFAM" id="SSF54975">
    <property type="entry name" value="Acylphosphatase/BLUF domain-like"/>
    <property type="match status" value="1"/>
</dbReference>
<dbReference type="InterPro" id="IPR051060">
    <property type="entry name" value="Carbamoyltrans_HypF-like"/>
</dbReference>
<dbReference type="PROSITE" id="PS51160">
    <property type="entry name" value="ACYLPHOSPHATASE_3"/>
    <property type="match status" value="1"/>
</dbReference>
<accession>A0ABS1GJ42</accession>
<reference evidence="3 4" key="1">
    <citation type="journal article" date="2021" name="Syst. Appl. Microbiol.">
        <title>Persephonella atlantica sp. nov.: How to adapt to physico-chemical gradients in high temperature hydrothermal habitats.</title>
        <authorList>
            <person name="Francois D.X."/>
            <person name="Godfroy A."/>
            <person name="Mathien C."/>
            <person name="Aube J."/>
            <person name="Cathalot C."/>
            <person name="Lesongeur F."/>
            <person name="L'Haridon S."/>
            <person name="Philippon X."/>
            <person name="Roussel E.G."/>
        </authorList>
    </citation>
    <scope>NUCLEOTIDE SEQUENCE [LARGE SCALE GENOMIC DNA]</scope>
    <source>
        <strain evidence="3 4">MO1340</strain>
    </source>
</reference>
<dbReference type="Gene3D" id="3.30.110.120">
    <property type="match status" value="1"/>
</dbReference>
<dbReference type="InterPro" id="IPR036046">
    <property type="entry name" value="Acylphosphatase-like_dom_sf"/>
</dbReference>
<dbReference type="Gene3D" id="3.90.870.50">
    <property type="match status" value="1"/>
</dbReference>
<name>A0ABS1GJ42_9AQUI</name>